<dbReference type="PANTHER" id="PTHR31286:SF99">
    <property type="entry name" value="DUF4283 DOMAIN-CONTAINING PROTEIN"/>
    <property type="match status" value="1"/>
</dbReference>
<feature type="compositionally biased region" description="Basic residues" evidence="1">
    <location>
        <begin position="217"/>
        <end position="228"/>
    </location>
</feature>
<dbReference type="Gene3D" id="3.60.10.10">
    <property type="entry name" value="Endonuclease/exonuclease/phosphatase"/>
    <property type="match status" value="1"/>
</dbReference>
<gene>
    <name evidence="4" type="ORF">DKX38_011415</name>
</gene>
<evidence type="ECO:0000256" key="1">
    <source>
        <dbReference type="SAM" id="MobiDB-lite"/>
    </source>
</evidence>
<organism evidence="4 5">
    <name type="scientific">Salix brachista</name>
    <dbReference type="NCBI Taxonomy" id="2182728"/>
    <lineage>
        <taxon>Eukaryota</taxon>
        <taxon>Viridiplantae</taxon>
        <taxon>Streptophyta</taxon>
        <taxon>Embryophyta</taxon>
        <taxon>Tracheophyta</taxon>
        <taxon>Spermatophyta</taxon>
        <taxon>Magnoliopsida</taxon>
        <taxon>eudicotyledons</taxon>
        <taxon>Gunneridae</taxon>
        <taxon>Pentapetalae</taxon>
        <taxon>rosids</taxon>
        <taxon>fabids</taxon>
        <taxon>Malpighiales</taxon>
        <taxon>Salicaceae</taxon>
        <taxon>Saliceae</taxon>
        <taxon>Salix</taxon>
    </lineage>
</organism>
<accession>A0A5N5LZ01</accession>
<feature type="region of interest" description="Disordered" evidence="1">
    <location>
        <begin position="326"/>
        <end position="372"/>
    </location>
</feature>
<dbReference type="AlphaFoldDB" id="A0A5N5LZ01"/>
<sequence>MDTVTDLVHEDSFKQIPRHLPSTRNTGSWAEKKSMIGFFVSYRMPFHAVQTIANRVWKEHGLETVSVLDNGFMVFRFSSEEAMGEVLARGPWLFGGKSILLQKWQPGFQFDKNKIRSLPVWARLQGLPFPLWNKQGLSLAASMVGKPIACDEATLKCSKMEYARVCIELDATVPPVHQFKVASPLTEDPITVEVVYEWKPPDATLAESLDTPAKGLKSWRGKKGKPRGKGKEKMGDEVLIEAPRQQSTTERPKQLTVDKAGPSTMVDQGRGGPNGMEGTYRSKKMQQGQLSQGVQGPAHGVQKHTDDPPQYIESGMASISARVDSDDDGIEATGSSIGGGQMGGGKESNTPSPKMKKKKGKKKKGGGGQPPLGVLESRISATNMTATLSNFLPPNWEAISNIQDHPNGRIINHSSLTGTRLTFVYGLNTFGERTPLWHYIKEASEVSINNPWAILGDFNATLRPSDRSGGSNDWFHQHNDFPDCITRSSLYQVPYSGMHLSWHNGQVGDGIIMKKLDWFFGNLALRISWPAVRAIFLPRQASDHCAMVLRMEPARPRGKPVFKFLNQWTEHDDFQDIVLKVWQTHIVGNPMFQLTSKLSILKHHLRDKHKNCTSHISHKVFKAQKVWNEAQLHLDGDPQNAWFRDRERQKAKLYMQLCKEEEAFFKQCSRVQWLKLGDHNTKFFHRSLVHRNARGTISSLRDEEGRTHTDNQAMGDIAVGYFKNMLQMDHGPWEENLESFWGSIDFQPNDQQEDKLVWNHSASGVCSIKSVWELFRSISPQRGGSKLIWHGWHIPRHSFVLWLASKGRLRTIDRLHNQILPLRPCMLCERQEETHDHLFFKCRFSAEVWKSISQRAQVLWPNSSWEQAWDWAVREFGNSKLPMHRTLGLVLAASVYHLWTERNRRLHDQHYSSVQQVEANVFHTVRERLANLGDREGLPETVRRQ</sequence>
<dbReference type="PANTHER" id="PTHR31286">
    <property type="entry name" value="GLYCINE-RICH CELL WALL STRUCTURAL PROTEIN 1.8-LIKE"/>
    <property type="match status" value="1"/>
</dbReference>
<dbReference type="Proteomes" id="UP000326939">
    <property type="component" value="Chromosome 7"/>
</dbReference>
<evidence type="ECO:0000259" key="3">
    <source>
        <dbReference type="Pfam" id="PF14111"/>
    </source>
</evidence>
<evidence type="ECO:0008006" key="6">
    <source>
        <dbReference type="Google" id="ProtNLM"/>
    </source>
</evidence>
<dbReference type="InterPro" id="IPR040256">
    <property type="entry name" value="At4g02000-like"/>
</dbReference>
<proteinExistence type="predicted"/>
<keyword evidence="5" id="KW-1185">Reference proteome</keyword>
<feature type="compositionally biased region" description="Polar residues" evidence="1">
    <location>
        <begin position="285"/>
        <end position="294"/>
    </location>
</feature>
<dbReference type="EMBL" id="VDCV01000007">
    <property type="protein sequence ID" value="KAB5548009.1"/>
    <property type="molecule type" value="Genomic_DNA"/>
</dbReference>
<dbReference type="SUPFAM" id="SSF56219">
    <property type="entry name" value="DNase I-like"/>
    <property type="match status" value="1"/>
</dbReference>
<dbReference type="Pfam" id="PF14111">
    <property type="entry name" value="DUF4283"/>
    <property type="match status" value="1"/>
</dbReference>
<dbReference type="InterPro" id="IPR025558">
    <property type="entry name" value="DUF4283"/>
</dbReference>
<comment type="caution">
    <text evidence="4">The sequence shown here is derived from an EMBL/GenBank/DDBJ whole genome shotgun (WGS) entry which is preliminary data.</text>
</comment>
<feature type="compositionally biased region" description="Basic residues" evidence="1">
    <location>
        <begin position="354"/>
        <end position="365"/>
    </location>
</feature>
<dbReference type="InterPro" id="IPR026960">
    <property type="entry name" value="RVT-Znf"/>
</dbReference>
<protein>
    <recommendedName>
        <fullName evidence="6">DUF4283 domain-containing protein</fullName>
    </recommendedName>
</protein>
<feature type="compositionally biased region" description="Gly residues" evidence="1">
    <location>
        <begin position="336"/>
        <end position="346"/>
    </location>
</feature>
<feature type="region of interest" description="Disordered" evidence="1">
    <location>
        <begin position="207"/>
        <end position="312"/>
    </location>
</feature>
<evidence type="ECO:0000313" key="5">
    <source>
        <dbReference type="Proteomes" id="UP000326939"/>
    </source>
</evidence>
<dbReference type="Pfam" id="PF13966">
    <property type="entry name" value="zf-RVT"/>
    <property type="match status" value="1"/>
</dbReference>
<feature type="domain" description="DUF4283" evidence="3">
    <location>
        <begin position="32"/>
        <end position="111"/>
    </location>
</feature>
<reference evidence="5" key="1">
    <citation type="journal article" date="2019" name="Gigascience">
        <title>De novo genome assembly of the endangered Acer yangbiense, a plant species with extremely small populations endemic to Yunnan Province, China.</title>
        <authorList>
            <person name="Yang J."/>
            <person name="Wariss H.M."/>
            <person name="Tao L."/>
            <person name="Zhang R."/>
            <person name="Yun Q."/>
            <person name="Hollingsworth P."/>
            <person name="Dao Z."/>
            <person name="Luo G."/>
            <person name="Guo H."/>
            <person name="Ma Y."/>
            <person name="Sun W."/>
        </authorList>
    </citation>
    <scope>NUCLEOTIDE SEQUENCE [LARGE SCALE GENOMIC DNA]</scope>
    <source>
        <strain evidence="5">cv. br00</strain>
    </source>
</reference>
<evidence type="ECO:0000313" key="4">
    <source>
        <dbReference type="EMBL" id="KAB5548009.1"/>
    </source>
</evidence>
<evidence type="ECO:0000259" key="2">
    <source>
        <dbReference type="Pfam" id="PF13966"/>
    </source>
</evidence>
<feature type="domain" description="Reverse transcriptase zinc-binding" evidence="2">
    <location>
        <begin position="767"/>
        <end position="849"/>
    </location>
</feature>
<name>A0A5N5LZ01_9ROSI</name>
<dbReference type="InterPro" id="IPR036691">
    <property type="entry name" value="Endo/exonu/phosph_ase_sf"/>
</dbReference>